<dbReference type="InterPro" id="IPR019557">
    <property type="entry name" value="AminoTfrase-like_pln_mobile"/>
</dbReference>
<organism evidence="3 4">
    <name type="scientific">Arachis hypogaea</name>
    <name type="common">Peanut</name>
    <dbReference type="NCBI Taxonomy" id="3818"/>
    <lineage>
        <taxon>Eukaryota</taxon>
        <taxon>Viridiplantae</taxon>
        <taxon>Streptophyta</taxon>
        <taxon>Embryophyta</taxon>
        <taxon>Tracheophyta</taxon>
        <taxon>Spermatophyta</taxon>
        <taxon>Magnoliopsida</taxon>
        <taxon>eudicotyledons</taxon>
        <taxon>Gunneridae</taxon>
        <taxon>Pentapetalae</taxon>
        <taxon>rosids</taxon>
        <taxon>fabids</taxon>
        <taxon>Fabales</taxon>
        <taxon>Fabaceae</taxon>
        <taxon>Papilionoideae</taxon>
        <taxon>50 kb inversion clade</taxon>
        <taxon>dalbergioids sensu lato</taxon>
        <taxon>Dalbergieae</taxon>
        <taxon>Pterocarpus clade</taxon>
        <taxon>Arachis</taxon>
    </lineage>
</organism>
<sequence>MIEISLLDVAAITGLLINSPDCVPNMQPERQYDVTLSNSYSDFIANNMGEEGTEVTDNEHVAFLFYWLNAVLFCSRSVQMSKLFLPLTVLLHEKKVLNLAKLLLGHVFEELNHFVHCLQNNSMISTGDFLWLLQLWLNAIFEKFMTKPGSSGTDKQHIKARQLGFSQAIPTPFPQNNKPLCQITLFSQRDFDFLIATNHQHKDHFNFLVYDRSSYITKSYLEWWTTYYFTYNRTLEPSSESSDGSEQNIRNIFAASPQSEDTDDSDPGHRLVQKPRHILHSPTNTQILESNFSNNQAVISAEDRIALDSDSVSQVVETTNSDSSRSKLLETPQGFSSPPQQAEFQTPPGSGFGNSGASTTPTNATLANLISVLNRVIQKDEVHVPSPTLSRLSLSGPFFELDADTREQLRSLLKLLDHSPIAWIKEIPLNQLLTNFFNSTFTFPGSTPYSVIV</sequence>
<feature type="domain" description="Aminotransferase-like plant mobile" evidence="2">
    <location>
        <begin position="37"/>
        <end position="144"/>
    </location>
</feature>
<dbReference type="EMBL" id="SDMP01000002">
    <property type="protein sequence ID" value="RYR73154.1"/>
    <property type="molecule type" value="Genomic_DNA"/>
</dbReference>
<dbReference type="Pfam" id="PF10536">
    <property type="entry name" value="PMD"/>
    <property type="match status" value="1"/>
</dbReference>
<accession>A0A445ECA3</accession>
<dbReference type="AlphaFoldDB" id="A0A445ECA3"/>
<dbReference type="Proteomes" id="UP000289738">
    <property type="component" value="Chromosome A02"/>
</dbReference>
<proteinExistence type="predicted"/>
<feature type="region of interest" description="Disordered" evidence="1">
    <location>
        <begin position="316"/>
        <end position="360"/>
    </location>
</feature>
<name>A0A445ECA3_ARAHY</name>
<comment type="caution">
    <text evidence="3">The sequence shown here is derived from an EMBL/GenBank/DDBJ whole genome shotgun (WGS) entry which is preliminary data.</text>
</comment>
<feature type="compositionally biased region" description="Polar residues" evidence="1">
    <location>
        <begin position="333"/>
        <end position="348"/>
    </location>
</feature>
<gene>
    <name evidence="3" type="ORF">Ahy_A02g007481</name>
</gene>
<evidence type="ECO:0000313" key="3">
    <source>
        <dbReference type="EMBL" id="RYR73154.1"/>
    </source>
</evidence>
<protein>
    <recommendedName>
        <fullName evidence="2">Aminotransferase-like plant mobile domain-containing protein</fullName>
    </recommendedName>
</protein>
<evidence type="ECO:0000259" key="2">
    <source>
        <dbReference type="Pfam" id="PF10536"/>
    </source>
</evidence>
<evidence type="ECO:0000313" key="4">
    <source>
        <dbReference type="Proteomes" id="UP000289738"/>
    </source>
</evidence>
<evidence type="ECO:0000256" key="1">
    <source>
        <dbReference type="SAM" id="MobiDB-lite"/>
    </source>
</evidence>
<reference evidence="3 4" key="1">
    <citation type="submission" date="2019-01" db="EMBL/GenBank/DDBJ databases">
        <title>Sequencing of cultivated peanut Arachis hypogaea provides insights into genome evolution and oil improvement.</title>
        <authorList>
            <person name="Chen X."/>
        </authorList>
    </citation>
    <scope>NUCLEOTIDE SEQUENCE [LARGE SCALE GENOMIC DNA]</scope>
    <source>
        <strain evidence="4">cv. Fuhuasheng</strain>
        <tissue evidence="3">Leaves</tissue>
    </source>
</reference>
<keyword evidence="4" id="KW-1185">Reference proteome</keyword>